<evidence type="ECO:0000256" key="7">
    <source>
        <dbReference type="ARBA" id="ARBA00024033"/>
    </source>
</evidence>
<dbReference type="Pfam" id="PF09594">
    <property type="entry name" value="GT87"/>
    <property type="match status" value="1"/>
</dbReference>
<evidence type="ECO:0000256" key="4">
    <source>
        <dbReference type="ARBA" id="ARBA00022692"/>
    </source>
</evidence>
<feature type="transmembrane region" description="Helical" evidence="8">
    <location>
        <begin position="426"/>
        <end position="445"/>
    </location>
</feature>
<comment type="caution">
    <text evidence="10">The sequence shown here is derived from an EMBL/GenBank/DDBJ whole genome shotgun (WGS) entry which is preliminary data.</text>
</comment>
<dbReference type="RefSeq" id="WP_364590749.1">
    <property type="nucleotide sequence ID" value="NZ_JBFAQK010000009.1"/>
</dbReference>
<organism evidence="10 11">
    <name type="scientific">Streptomyces kurssanovii</name>
    <dbReference type="NCBI Taxonomy" id="67312"/>
    <lineage>
        <taxon>Bacteria</taxon>
        <taxon>Bacillati</taxon>
        <taxon>Actinomycetota</taxon>
        <taxon>Actinomycetes</taxon>
        <taxon>Kitasatosporales</taxon>
        <taxon>Streptomycetaceae</taxon>
        <taxon>Streptomyces</taxon>
    </lineage>
</organism>
<evidence type="ECO:0000256" key="9">
    <source>
        <dbReference type="SAM" id="SignalP"/>
    </source>
</evidence>
<feature type="chain" id="PRO_5047419014" evidence="9">
    <location>
        <begin position="22"/>
        <end position="476"/>
    </location>
</feature>
<dbReference type="InterPro" id="IPR018584">
    <property type="entry name" value="GT87"/>
</dbReference>
<feature type="transmembrane region" description="Helical" evidence="8">
    <location>
        <begin position="181"/>
        <end position="201"/>
    </location>
</feature>
<feature type="transmembrane region" description="Helical" evidence="8">
    <location>
        <begin position="61"/>
        <end position="80"/>
    </location>
</feature>
<dbReference type="EMBL" id="JBFAQK010000009">
    <property type="protein sequence ID" value="MEV4681043.1"/>
    <property type="molecule type" value="Genomic_DNA"/>
</dbReference>
<evidence type="ECO:0000256" key="8">
    <source>
        <dbReference type="SAM" id="Phobius"/>
    </source>
</evidence>
<comment type="subcellular location">
    <subcellularLocation>
        <location evidence="1">Cell membrane</location>
        <topology evidence="1">Multi-pass membrane protein</topology>
    </subcellularLocation>
</comment>
<protein>
    <submittedName>
        <fullName evidence="10">Glycosyltransferase 87 family protein</fullName>
    </submittedName>
</protein>
<proteinExistence type="inferred from homology"/>
<reference evidence="10 11" key="1">
    <citation type="submission" date="2024-06" db="EMBL/GenBank/DDBJ databases">
        <title>The Natural Products Discovery Center: Release of the First 8490 Sequenced Strains for Exploring Actinobacteria Biosynthetic Diversity.</title>
        <authorList>
            <person name="Kalkreuter E."/>
            <person name="Kautsar S.A."/>
            <person name="Yang D."/>
            <person name="Bader C.D."/>
            <person name="Teijaro C.N."/>
            <person name="Fluegel L."/>
            <person name="Davis C.M."/>
            <person name="Simpson J.R."/>
            <person name="Lauterbach L."/>
            <person name="Steele A.D."/>
            <person name="Gui C."/>
            <person name="Meng S."/>
            <person name="Li G."/>
            <person name="Viehrig K."/>
            <person name="Ye F."/>
            <person name="Su P."/>
            <person name="Kiefer A.F."/>
            <person name="Nichols A."/>
            <person name="Cepeda A.J."/>
            <person name="Yan W."/>
            <person name="Fan B."/>
            <person name="Jiang Y."/>
            <person name="Adhikari A."/>
            <person name="Zheng C.-J."/>
            <person name="Schuster L."/>
            <person name="Cowan T.M."/>
            <person name="Smanski M.J."/>
            <person name="Chevrette M.G."/>
            <person name="De Carvalho L.P.S."/>
            <person name="Shen B."/>
        </authorList>
    </citation>
    <scope>NUCLEOTIDE SEQUENCE [LARGE SCALE GENOMIC DNA]</scope>
    <source>
        <strain evidence="10 11">NPDC049344</strain>
    </source>
</reference>
<comment type="similarity">
    <text evidence="7">Belongs to the glycosyltransferase 87 family.</text>
</comment>
<evidence type="ECO:0000313" key="10">
    <source>
        <dbReference type="EMBL" id="MEV4681043.1"/>
    </source>
</evidence>
<feature type="transmembrane region" description="Helical" evidence="8">
    <location>
        <begin position="227"/>
        <end position="245"/>
    </location>
</feature>
<keyword evidence="2" id="KW-1003">Cell membrane</keyword>
<evidence type="ECO:0000313" key="11">
    <source>
        <dbReference type="Proteomes" id="UP001552521"/>
    </source>
</evidence>
<evidence type="ECO:0000256" key="6">
    <source>
        <dbReference type="ARBA" id="ARBA00023136"/>
    </source>
</evidence>
<keyword evidence="11" id="KW-1185">Reference proteome</keyword>
<accession>A0ABV3HRR2</accession>
<dbReference type="Proteomes" id="UP001552521">
    <property type="component" value="Unassembled WGS sequence"/>
</dbReference>
<feature type="transmembrane region" description="Helical" evidence="8">
    <location>
        <begin position="37"/>
        <end position="54"/>
    </location>
</feature>
<keyword evidence="4 8" id="KW-0812">Transmembrane</keyword>
<gene>
    <name evidence="10" type="ORF">AB0K36_09735</name>
</gene>
<sequence>MINTRSLTACLLVAGLTAVLAATVLKDGYITDPGGLAWWYAACWLLFAAAVLAVRRMPVRHAVALVLAGGVAVAATGLLAPPRTSTDSYRYAWDGRVQAAGISPYDHPPADPALAGLRDDWLFPRGADCALPERSRIGGPAGELHCTRINRPQEHTIYPPVAQGYFLVVHALSPENARHKALQTGGALLAVGTTVVLVLVLRRRGDPRQAALWAWCPAVPVEAVNNAHADVLGVLLAVLGLWVVVRGRFEGGVLLGAAVATKLLPAVVLPGALSGVRRWRDAAAVLVPAAAVVAVTYLPHVLLSESSVLGYLGGYTKEEGYDDPSARNRYALLRLVLPDAWALPAALLVTAVVVVRVMRRGDPERPWSGALSVTGTVFLLMTPGYSWYALLLVALVALDGRWEWLGVAAAGTAKYVAVHLDGDSSVVGTTAYALAAAAVAAGALVRRNRGMPADAAGVPRSVRGESARVAVGRKGE</sequence>
<name>A0ABV3HRR2_9ACTN</name>
<keyword evidence="5 8" id="KW-1133">Transmembrane helix</keyword>
<keyword evidence="3" id="KW-0808">Transferase</keyword>
<evidence type="ECO:0000256" key="2">
    <source>
        <dbReference type="ARBA" id="ARBA00022475"/>
    </source>
</evidence>
<evidence type="ECO:0000256" key="1">
    <source>
        <dbReference type="ARBA" id="ARBA00004651"/>
    </source>
</evidence>
<keyword evidence="6 8" id="KW-0472">Membrane</keyword>
<feature type="transmembrane region" description="Helical" evidence="8">
    <location>
        <begin position="370"/>
        <end position="398"/>
    </location>
</feature>
<feature type="transmembrane region" description="Helical" evidence="8">
    <location>
        <begin position="340"/>
        <end position="358"/>
    </location>
</feature>
<evidence type="ECO:0000256" key="5">
    <source>
        <dbReference type="ARBA" id="ARBA00022989"/>
    </source>
</evidence>
<feature type="transmembrane region" description="Helical" evidence="8">
    <location>
        <begin position="285"/>
        <end position="303"/>
    </location>
</feature>
<feature type="transmembrane region" description="Helical" evidence="8">
    <location>
        <begin position="251"/>
        <end position="273"/>
    </location>
</feature>
<evidence type="ECO:0000256" key="3">
    <source>
        <dbReference type="ARBA" id="ARBA00022679"/>
    </source>
</evidence>
<keyword evidence="9" id="KW-0732">Signal</keyword>
<feature type="signal peptide" evidence="9">
    <location>
        <begin position="1"/>
        <end position="21"/>
    </location>
</feature>